<dbReference type="InterPro" id="IPR036010">
    <property type="entry name" value="2Fe-2S_ferredoxin-like_sf"/>
</dbReference>
<dbReference type="EMBL" id="PQCO01000210">
    <property type="protein sequence ID" value="PUE00950.1"/>
    <property type="molecule type" value="Genomic_DNA"/>
</dbReference>
<dbReference type="GO" id="GO:0046872">
    <property type="term" value="F:metal ion binding"/>
    <property type="evidence" value="ECO:0007669"/>
    <property type="project" value="UniProtKB-KW"/>
</dbReference>
<evidence type="ECO:0000256" key="4">
    <source>
        <dbReference type="ARBA" id="ARBA00022723"/>
    </source>
</evidence>
<dbReference type="InterPro" id="IPR001709">
    <property type="entry name" value="Flavoprot_Pyr_Nucl_cyt_Rdtase"/>
</dbReference>
<evidence type="ECO:0000259" key="11">
    <source>
        <dbReference type="PROSITE" id="PS51085"/>
    </source>
</evidence>
<dbReference type="PRINTS" id="PR00371">
    <property type="entry name" value="FPNCR"/>
</dbReference>
<evidence type="ECO:0000256" key="9">
    <source>
        <dbReference type="ARBA" id="ARBA00034078"/>
    </source>
</evidence>
<gene>
    <name evidence="13" type="ORF">C3L24_08680</name>
</gene>
<evidence type="ECO:0000256" key="8">
    <source>
        <dbReference type="ARBA" id="ARBA00023014"/>
    </source>
</evidence>
<name>A0A657Q1M9_9GAMM</name>
<dbReference type="CDD" id="cd00207">
    <property type="entry name" value="fer2"/>
    <property type="match status" value="1"/>
</dbReference>
<evidence type="ECO:0000259" key="12">
    <source>
        <dbReference type="PROSITE" id="PS51384"/>
    </source>
</evidence>
<dbReference type="SUPFAM" id="SSF52343">
    <property type="entry name" value="Ferredoxin reductase-like, C-terminal NADP-linked domain"/>
    <property type="match status" value="1"/>
</dbReference>
<evidence type="ECO:0000256" key="10">
    <source>
        <dbReference type="SAM" id="MobiDB-lite"/>
    </source>
</evidence>
<dbReference type="Gene3D" id="3.40.50.80">
    <property type="entry name" value="Nucleotide-binding domain of ferredoxin-NADP reductase (FNR) module"/>
    <property type="match status" value="1"/>
</dbReference>
<dbReference type="PROSITE" id="PS51384">
    <property type="entry name" value="FAD_FR"/>
    <property type="match status" value="1"/>
</dbReference>
<dbReference type="InterPro" id="IPR001041">
    <property type="entry name" value="2Fe-2S_ferredoxin-type"/>
</dbReference>
<reference evidence="13 14" key="1">
    <citation type="submission" date="2018-01" db="EMBL/GenBank/DDBJ databases">
        <title>Novel co-symbiosis in the lucinid bivalve Phacoides pectinatus.</title>
        <authorList>
            <person name="Lim S.J."/>
            <person name="Davis B.G."/>
            <person name="Gill D.E."/>
            <person name="Engel A.S."/>
            <person name="Anderson L.C."/>
            <person name="Campbell B.J."/>
        </authorList>
    </citation>
    <scope>NUCLEOTIDE SEQUENCE [LARGE SCALE GENOMIC DNA]</scope>
    <source>
        <strain evidence="13">N3_P5</strain>
    </source>
</reference>
<comment type="caution">
    <text evidence="13">The sequence shown here is derived from an EMBL/GenBank/DDBJ whole genome shotgun (WGS) entry which is preliminary data.</text>
</comment>
<keyword evidence="7" id="KW-0408">Iron</keyword>
<feature type="region of interest" description="Disordered" evidence="10">
    <location>
        <begin position="311"/>
        <end position="335"/>
    </location>
</feature>
<accession>A0A657Q1M9</accession>
<dbReference type="Pfam" id="PF00175">
    <property type="entry name" value="NAD_binding_1"/>
    <property type="match status" value="1"/>
</dbReference>
<keyword evidence="8" id="KW-0411">Iron-sulfur</keyword>
<dbReference type="InterPro" id="IPR017927">
    <property type="entry name" value="FAD-bd_FR_type"/>
</dbReference>
<dbReference type="Proteomes" id="UP000250928">
    <property type="component" value="Unassembled WGS sequence"/>
</dbReference>
<dbReference type="Pfam" id="PF00111">
    <property type="entry name" value="Fer2"/>
    <property type="match status" value="1"/>
</dbReference>
<sequence length="409" mass="44179">MESATLALIITVAIAVQVVVFALPGILQRKSRVGVEGGDEPVSAPVSAPWEGFRSFEVSRREVEDEAGEVCSFYLSPLDGAPLPPYLPGQYLTFSLTPGGESERPLVRCYSLSDRPRPEHYRITVKRVQAAAPELPPGRSSNYLHDHVPTGARLQVRAPAGHFHLREEPLPVVLIGGGIGITPMLSMLNTLLAGGSGREVWLYYGVRNGREQIMKGHLRALDEAHPNLHLHLCYSDPQPADREGIDFQHRGRVDLPLLRATLRLMRYQFYVCGPRAMMESLVPGLEEWGVAPGDIHYEAFGPATLKRIPAAAPAAAQAPGPGPEPPRQITFSRSGRSAAWDPAAGSLLAFAEAQEIAIDSGCRSGSCGCCQTRLEAGEVSYVQEPDADIQPGHCLPCIATPRGDLVLGL</sequence>
<proteinExistence type="predicted"/>
<organism evidence="13 14">
    <name type="scientific">Candidatus Sedimenticola endophacoides</name>
    <dbReference type="NCBI Taxonomy" id="2548426"/>
    <lineage>
        <taxon>Bacteria</taxon>
        <taxon>Pseudomonadati</taxon>
        <taxon>Pseudomonadota</taxon>
        <taxon>Gammaproteobacteria</taxon>
        <taxon>Chromatiales</taxon>
        <taxon>Sedimenticolaceae</taxon>
        <taxon>Sedimenticola</taxon>
    </lineage>
</organism>
<dbReference type="CDD" id="cd06184">
    <property type="entry name" value="flavohem_like_fad_nad_binding"/>
    <property type="match status" value="1"/>
</dbReference>
<evidence type="ECO:0000313" key="14">
    <source>
        <dbReference type="Proteomes" id="UP000250928"/>
    </source>
</evidence>
<evidence type="ECO:0000256" key="1">
    <source>
        <dbReference type="ARBA" id="ARBA00001974"/>
    </source>
</evidence>
<dbReference type="PRINTS" id="PR00406">
    <property type="entry name" value="CYTB5RDTASE"/>
</dbReference>
<dbReference type="InterPro" id="IPR012675">
    <property type="entry name" value="Beta-grasp_dom_sf"/>
</dbReference>
<dbReference type="GO" id="GO:0051537">
    <property type="term" value="F:2 iron, 2 sulfur cluster binding"/>
    <property type="evidence" value="ECO:0007669"/>
    <property type="project" value="UniProtKB-KW"/>
</dbReference>
<dbReference type="AlphaFoldDB" id="A0A657Q1M9"/>
<comment type="cofactor">
    <cofactor evidence="9">
        <name>[2Fe-2S] cluster</name>
        <dbReference type="ChEBI" id="CHEBI:190135"/>
    </cofactor>
</comment>
<evidence type="ECO:0000256" key="2">
    <source>
        <dbReference type="ARBA" id="ARBA00022630"/>
    </source>
</evidence>
<keyword evidence="5" id="KW-0274">FAD</keyword>
<dbReference type="InterPro" id="IPR008333">
    <property type="entry name" value="Cbr1-like_FAD-bd_dom"/>
</dbReference>
<dbReference type="InterPro" id="IPR017938">
    <property type="entry name" value="Riboflavin_synthase-like_b-brl"/>
</dbReference>
<dbReference type="PANTHER" id="PTHR47354:SF8">
    <property type="entry name" value="1,2-PHENYLACETYL-COA EPOXIDASE, SUBUNIT E"/>
    <property type="match status" value="1"/>
</dbReference>
<protein>
    <submittedName>
        <fullName evidence="13">FAD/NAD(P)-binding oxidoreductase</fullName>
    </submittedName>
</protein>
<comment type="cofactor">
    <cofactor evidence="1">
        <name>FAD</name>
        <dbReference type="ChEBI" id="CHEBI:57692"/>
    </cofactor>
</comment>
<dbReference type="InterPro" id="IPR050415">
    <property type="entry name" value="MRET"/>
</dbReference>
<feature type="domain" description="2Fe-2S ferredoxin-type" evidence="11">
    <location>
        <begin position="327"/>
        <end position="409"/>
    </location>
</feature>
<keyword evidence="6" id="KW-0560">Oxidoreductase</keyword>
<dbReference type="GO" id="GO:0050660">
    <property type="term" value="F:flavin adenine dinucleotide binding"/>
    <property type="evidence" value="ECO:0007669"/>
    <property type="project" value="TreeGrafter"/>
</dbReference>
<feature type="domain" description="FAD-binding FR-type" evidence="12">
    <location>
        <begin position="51"/>
        <end position="166"/>
    </location>
</feature>
<dbReference type="SUPFAM" id="SSF54292">
    <property type="entry name" value="2Fe-2S ferredoxin-like"/>
    <property type="match status" value="1"/>
</dbReference>
<dbReference type="InterPro" id="IPR039261">
    <property type="entry name" value="FNR_nucleotide-bd"/>
</dbReference>
<dbReference type="Gene3D" id="2.40.30.10">
    <property type="entry name" value="Translation factors"/>
    <property type="match status" value="1"/>
</dbReference>
<keyword evidence="2" id="KW-0285">Flavoprotein</keyword>
<evidence type="ECO:0000256" key="6">
    <source>
        <dbReference type="ARBA" id="ARBA00023002"/>
    </source>
</evidence>
<evidence type="ECO:0000256" key="3">
    <source>
        <dbReference type="ARBA" id="ARBA00022714"/>
    </source>
</evidence>
<dbReference type="SUPFAM" id="SSF63380">
    <property type="entry name" value="Riboflavin synthase domain-like"/>
    <property type="match status" value="1"/>
</dbReference>
<keyword evidence="3" id="KW-0001">2Fe-2S</keyword>
<dbReference type="InterPro" id="IPR001433">
    <property type="entry name" value="OxRdtase_FAD/NAD-bd"/>
</dbReference>
<dbReference type="GO" id="GO:0016491">
    <property type="term" value="F:oxidoreductase activity"/>
    <property type="evidence" value="ECO:0007669"/>
    <property type="project" value="UniProtKB-KW"/>
</dbReference>
<evidence type="ECO:0000256" key="7">
    <source>
        <dbReference type="ARBA" id="ARBA00023004"/>
    </source>
</evidence>
<evidence type="ECO:0000256" key="5">
    <source>
        <dbReference type="ARBA" id="ARBA00022827"/>
    </source>
</evidence>
<dbReference type="Pfam" id="PF00970">
    <property type="entry name" value="FAD_binding_6"/>
    <property type="match status" value="1"/>
</dbReference>
<evidence type="ECO:0000313" key="13">
    <source>
        <dbReference type="EMBL" id="PUE00950.1"/>
    </source>
</evidence>
<dbReference type="PANTHER" id="PTHR47354">
    <property type="entry name" value="NADH OXIDOREDUCTASE HCR"/>
    <property type="match status" value="1"/>
</dbReference>
<dbReference type="Gene3D" id="3.10.20.30">
    <property type="match status" value="1"/>
</dbReference>
<dbReference type="PROSITE" id="PS51085">
    <property type="entry name" value="2FE2S_FER_2"/>
    <property type="match status" value="1"/>
</dbReference>
<keyword evidence="4" id="KW-0479">Metal-binding</keyword>